<organism evidence="2 3">
    <name type="scientific">Rhabdonatronobacter sediminivivens</name>
    <dbReference type="NCBI Taxonomy" id="2743469"/>
    <lineage>
        <taxon>Bacteria</taxon>
        <taxon>Pseudomonadati</taxon>
        <taxon>Pseudomonadota</taxon>
        <taxon>Alphaproteobacteria</taxon>
        <taxon>Rhodobacterales</taxon>
        <taxon>Paracoccaceae</taxon>
        <taxon>Rhabdonatronobacter</taxon>
    </lineage>
</organism>
<reference evidence="2 3" key="1">
    <citation type="journal article" date="2000" name="Arch. Microbiol.">
        <title>Rhodobaca bogoriensis gen. nov. and sp. nov., an alkaliphilic purple nonsulfur bacterium from African Rift Valley soda lakes.</title>
        <authorList>
            <person name="Milford A.D."/>
            <person name="Achenbach L.A."/>
            <person name="Jung D.O."/>
            <person name="Madigan M.T."/>
        </authorList>
    </citation>
    <scope>NUCLEOTIDE SEQUENCE [LARGE SCALE GENOMIC DNA]</scope>
    <source>
        <strain evidence="2 3">2376</strain>
    </source>
</reference>
<feature type="transmembrane region" description="Helical" evidence="1">
    <location>
        <begin position="67"/>
        <end position="86"/>
    </location>
</feature>
<comment type="caution">
    <text evidence="2">The sequence shown here is derived from an EMBL/GenBank/DDBJ whole genome shotgun (WGS) entry which is preliminary data.</text>
</comment>
<sequence>MTRADLPGRLLAALSPDQPAGRFLWHVLLLSLAGLLPVLALYVALIPGFAAHLLQGGPAAAQFLRQVVTNGVTTVVVMNAAALIVLHRAATGAGPAGAPWRLILTDILLRLGLFIALHAVVFWGSALMFGAFGGDPLQALRVVAPTLAQAGTFGNLSGVYLYAGLLCALPLQLALLGRQSRGTPTRTALALALLAGQVLLLTGLARLAL</sequence>
<accession>A0A7Z0I2E0</accession>
<keyword evidence="1" id="KW-1133">Transmembrane helix</keyword>
<feature type="transmembrane region" description="Helical" evidence="1">
    <location>
        <begin position="107"/>
        <end position="132"/>
    </location>
</feature>
<dbReference type="Proteomes" id="UP000529417">
    <property type="component" value="Unassembled WGS sequence"/>
</dbReference>
<feature type="transmembrane region" description="Helical" evidence="1">
    <location>
        <begin position="188"/>
        <end position="208"/>
    </location>
</feature>
<gene>
    <name evidence="2" type="ORF">HUK65_15165</name>
</gene>
<protein>
    <submittedName>
        <fullName evidence="2">Uncharacterized protein</fullName>
    </submittedName>
</protein>
<dbReference type="AlphaFoldDB" id="A0A7Z0I2E0"/>
<evidence type="ECO:0000256" key="1">
    <source>
        <dbReference type="SAM" id="Phobius"/>
    </source>
</evidence>
<dbReference type="EMBL" id="JACBXS010000040">
    <property type="protein sequence ID" value="NYS26327.1"/>
    <property type="molecule type" value="Genomic_DNA"/>
</dbReference>
<feature type="transmembrane region" description="Helical" evidence="1">
    <location>
        <begin position="159"/>
        <end position="176"/>
    </location>
</feature>
<name>A0A7Z0I2E0_9RHOB</name>
<feature type="transmembrane region" description="Helical" evidence="1">
    <location>
        <begin position="23"/>
        <end position="47"/>
    </location>
</feature>
<keyword evidence="1" id="KW-0472">Membrane</keyword>
<proteinExistence type="predicted"/>
<keyword evidence="3" id="KW-1185">Reference proteome</keyword>
<evidence type="ECO:0000313" key="3">
    <source>
        <dbReference type="Proteomes" id="UP000529417"/>
    </source>
</evidence>
<keyword evidence="1" id="KW-0812">Transmembrane</keyword>
<dbReference type="RefSeq" id="WP_179907123.1">
    <property type="nucleotide sequence ID" value="NZ_JACBXS010000040.1"/>
</dbReference>
<evidence type="ECO:0000313" key="2">
    <source>
        <dbReference type="EMBL" id="NYS26327.1"/>
    </source>
</evidence>